<dbReference type="FunFam" id="2.60.120.10:FF:000024">
    <property type="entry name" value="Cyclic nucleotide-gated ion channel 1"/>
    <property type="match status" value="1"/>
</dbReference>
<keyword evidence="10" id="KW-0142">cGMP-binding</keyword>
<keyword evidence="12 16" id="KW-0472">Membrane</keyword>
<evidence type="ECO:0000256" key="13">
    <source>
        <dbReference type="ARBA" id="ARBA00023149"/>
    </source>
</evidence>
<dbReference type="SUPFAM" id="SSF51206">
    <property type="entry name" value="cAMP-binding domain-like"/>
    <property type="match status" value="1"/>
</dbReference>
<evidence type="ECO:0000256" key="3">
    <source>
        <dbReference type="ARBA" id="ARBA00022448"/>
    </source>
</evidence>
<keyword evidence="9 16" id="KW-1133">Transmembrane helix</keyword>
<dbReference type="PROSITE" id="PS50042">
    <property type="entry name" value="CNMP_BINDING_3"/>
    <property type="match status" value="1"/>
</dbReference>
<evidence type="ECO:0000256" key="6">
    <source>
        <dbReference type="ARBA" id="ARBA00022566"/>
    </source>
</evidence>
<evidence type="ECO:0000256" key="15">
    <source>
        <dbReference type="ARBA" id="ARBA00023303"/>
    </source>
</evidence>
<dbReference type="GO" id="GO:0030552">
    <property type="term" value="F:cAMP binding"/>
    <property type="evidence" value="ECO:0007669"/>
    <property type="project" value="UniProtKB-KW"/>
</dbReference>
<evidence type="ECO:0000256" key="12">
    <source>
        <dbReference type="ARBA" id="ARBA00023136"/>
    </source>
</evidence>
<evidence type="ECO:0000256" key="2">
    <source>
        <dbReference type="ARBA" id="ARBA00010486"/>
    </source>
</evidence>
<evidence type="ECO:0000256" key="1">
    <source>
        <dbReference type="ARBA" id="ARBA00004651"/>
    </source>
</evidence>
<evidence type="ECO:0000259" key="17">
    <source>
        <dbReference type="PROSITE" id="PS50042"/>
    </source>
</evidence>
<evidence type="ECO:0000256" key="11">
    <source>
        <dbReference type="ARBA" id="ARBA00023065"/>
    </source>
</evidence>
<keyword evidence="5" id="KW-0140">cGMP</keyword>
<dbReference type="GO" id="GO:0005886">
    <property type="term" value="C:plasma membrane"/>
    <property type="evidence" value="ECO:0007669"/>
    <property type="project" value="UniProtKB-SubCell"/>
</dbReference>
<dbReference type="EMBL" id="HG994359">
    <property type="protein sequence ID" value="CAF2093451.1"/>
    <property type="molecule type" value="Genomic_DNA"/>
</dbReference>
<keyword evidence="7 16" id="KW-0812">Transmembrane</keyword>
<dbReference type="GO" id="GO:0005516">
    <property type="term" value="F:calmodulin binding"/>
    <property type="evidence" value="ECO:0007669"/>
    <property type="project" value="UniProtKB-KW"/>
</dbReference>
<keyword evidence="10" id="KW-0547">Nucleotide-binding</keyword>
<keyword evidence="14" id="KW-1071">Ligand-gated ion channel</keyword>
<evidence type="ECO:0000256" key="14">
    <source>
        <dbReference type="ARBA" id="ARBA00023286"/>
    </source>
</evidence>
<dbReference type="AlphaFoldDB" id="A0A816SX30"/>
<keyword evidence="11" id="KW-0406">Ion transport</keyword>
<dbReference type="GO" id="GO:0005216">
    <property type="term" value="F:monoatomic ion channel activity"/>
    <property type="evidence" value="ECO:0007669"/>
    <property type="project" value="InterPro"/>
</dbReference>
<feature type="domain" description="Cyclic nucleotide-binding" evidence="17">
    <location>
        <begin position="474"/>
        <end position="546"/>
    </location>
</feature>
<dbReference type="Gene3D" id="2.60.120.10">
    <property type="entry name" value="Jelly Rolls"/>
    <property type="match status" value="1"/>
</dbReference>
<dbReference type="Pfam" id="PF00520">
    <property type="entry name" value="Ion_trans"/>
    <property type="match status" value="1"/>
</dbReference>
<accession>A0A816SX30</accession>
<dbReference type="CDD" id="cd00038">
    <property type="entry name" value="CAP_ED"/>
    <property type="match status" value="1"/>
</dbReference>
<dbReference type="PANTHER" id="PTHR45651">
    <property type="entry name" value="CYCLIC NUCLEOTIDE-GATED ION CHANNEL 15-RELATED-RELATED"/>
    <property type="match status" value="1"/>
</dbReference>
<sequence>MEMMNLKRNTFVKFTENEDSWNRPSVTSVIKKTVRRSFEKGSEKIRTFKQQPLTFHSQKKNENKKKIIRVMNPNDSYLQNWNKIFLLLCVVALAFDPLFFFIPVVDPDRFCLKLDKKLEAVACVFRTFIDAFYLVHMLFQFNTGFIAPSSRGFGRGELVQSSKKIAVRYLKSYFIIDVLSILPIPQVVVLAVVPSMSRPASLVTKELLKWAIFCQYVPRIARIYPLFKEVTRTSGLVTETAWAGAALNLFLYMLASHVFGSFWYLISIERKDRCWRETCAKIEGCVHGNLYCSGGEDNSQYLIGSCPLMDPEEIKNSTVFNFGIFAEALQSGVVESMNFPKKFFYCFWWGLRNLSAVGQNLKTSDFEGEIIFAIIICISGLVLFALLIGNMQKYLQSTTVRIEEMRVKRRDAEQWMSHRMLPDDLRKRVREYEQYKWQETRGVEEEALLSSLPKDLRKEIKRHLCLNLLKKVPWFKAMDDRLLDALCARLNTVLYTENSYIVREGEPVEDMVFIMRGKLISTTTYGGQTGFFNIAHLEAGDFCGDLLTWALDPNTSHLPISTRTVQAETEVEGFVLSAEDLKFFSTQYRRLHSKQLRHTYRQDLPIGKECYSVQWQTWAACFIQAAWKRYCRRKLSRALREEEERLQNTLQTTDDSGGNKLNLSAAIYASRFASHALRNVRANAAARSSMLPHMLSLLPQKPADPEFPMDET</sequence>
<keyword evidence="6" id="KW-0116">cAMP-binding</keyword>
<proteinExistence type="inferred from homology"/>
<name>A0A816SX30_BRANA</name>
<feature type="transmembrane region" description="Helical" evidence="16">
    <location>
        <begin position="169"/>
        <end position="193"/>
    </location>
</feature>
<feature type="transmembrane region" description="Helical" evidence="16">
    <location>
        <begin position="241"/>
        <end position="266"/>
    </location>
</feature>
<evidence type="ECO:0000256" key="10">
    <source>
        <dbReference type="ARBA" id="ARBA00022992"/>
    </source>
</evidence>
<dbReference type="Gene3D" id="1.10.287.70">
    <property type="match status" value="1"/>
</dbReference>
<evidence type="ECO:0000256" key="5">
    <source>
        <dbReference type="ARBA" id="ARBA00022535"/>
    </source>
</evidence>
<organism evidence="18">
    <name type="scientific">Brassica napus</name>
    <name type="common">Rape</name>
    <dbReference type="NCBI Taxonomy" id="3708"/>
    <lineage>
        <taxon>Eukaryota</taxon>
        <taxon>Viridiplantae</taxon>
        <taxon>Streptophyta</taxon>
        <taxon>Embryophyta</taxon>
        <taxon>Tracheophyta</taxon>
        <taxon>Spermatophyta</taxon>
        <taxon>Magnoliopsida</taxon>
        <taxon>eudicotyledons</taxon>
        <taxon>Gunneridae</taxon>
        <taxon>Pentapetalae</taxon>
        <taxon>rosids</taxon>
        <taxon>malvids</taxon>
        <taxon>Brassicales</taxon>
        <taxon>Brassicaceae</taxon>
        <taxon>Brassiceae</taxon>
        <taxon>Brassica</taxon>
    </lineage>
</organism>
<evidence type="ECO:0000256" key="7">
    <source>
        <dbReference type="ARBA" id="ARBA00022692"/>
    </source>
</evidence>
<evidence type="ECO:0000256" key="8">
    <source>
        <dbReference type="ARBA" id="ARBA00022860"/>
    </source>
</evidence>
<keyword evidence="4" id="KW-1003">Cell membrane</keyword>
<feature type="transmembrane region" description="Helical" evidence="16">
    <location>
        <begin position="84"/>
        <end position="105"/>
    </location>
</feature>
<dbReference type="InterPro" id="IPR005821">
    <property type="entry name" value="Ion_trans_dom"/>
</dbReference>
<dbReference type="InterPro" id="IPR000595">
    <property type="entry name" value="cNMP-bd_dom"/>
</dbReference>
<keyword evidence="3" id="KW-0813">Transport</keyword>
<comment type="subcellular location">
    <subcellularLocation>
        <location evidence="1">Cell membrane</location>
        <topology evidence="1">Multi-pass membrane protein</topology>
    </subcellularLocation>
</comment>
<dbReference type="InterPro" id="IPR014710">
    <property type="entry name" value="RmlC-like_jellyroll"/>
</dbReference>
<evidence type="ECO:0000256" key="16">
    <source>
        <dbReference type="SAM" id="Phobius"/>
    </source>
</evidence>
<dbReference type="Proteomes" id="UP001295469">
    <property type="component" value="Chromosome A05"/>
</dbReference>
<dbReference type="GO" id="GO:0030553">
    <property type="term" value="F:cGMP binding"/>
    <property type="evidence" value="ECO:0007669"/>
    <property type="project" value="UniProtKB-KW"/>
</dbReference>
<reference evidence="18" key="1">
    <citation type="submission" date="2021-01" db="EMBL/GenBank/DDBJ databases">
        <authorList>
            <consortium name="Genoscope - CEA"/>
            <person name="William W."/>
        </authorList>
    </citation>
    <scope>NUCLEOTIDE SEQUENCE</scope>
</reference>
<keyword evidence="8" id="KW-0112">Calmodulin-binding</keyword>
<keyword evidence="15" id="KW-0407">Ion channel</keyword>
<feature type="transmembrane region" description="Helical" evidence="16">
    <location>
        <begin position="125"/>
        <end position="148"/>
    </location>
</feature>
<dbReference type="InterPro" id="IPR018490">
    <property type="entry name" value="cNMP-bd_dom_sf"/>
</dbReference>
<keyword evidence="13" id="KW-0114">cAMP</keyword>
<comment type="similarity">
    <text evidence="2">Belongs to the cyclic nucleotide-gated cation channel (TC 1.A.1.5) family.</text>
</comment>
<dbReference type="SMART" id="SM00100">
    <property type="entry name" value="cNMP"/>
    <property type="match status" value="1"/>
</dbReference>
<dbReference type="PANTHER" id="PTHR45651:SF35">
    <property type="entry name" value="CYCLIC NUCLEOTIDE-GATED ION CHANNEL 3-RELATED"/>
    <property type="match status" value="1"/>
</dbReference>
<evidence type="ECO:0000256" key="4">
    <source>
        <dbReference type="ARBA" id="ARBA00022475"/>
    </source>
</evidence>
<protein>
    <submittedName>
        <fullName evidence="18">(rape) hypothetical protein</fullName>
    </submittedName>
</protein>
<feature type="transmembrane region" description="Helical" evidence="16">
    <location>
        <begin position="370"/>
        <end position="389"/>
    </location>
</feature>
<dbReference type="SUPFAM" id="SSF81324">
    <property type="entry name" value="Voltage-gated potassium channels"/>
    <property type="match status" value="1"/>
</dbReference>
<evidence type="ECO:0000313" key="18">
    <source>
        <dbReference type="EMBL" id="CAF2093451.1"/>
    </source>
</evidence>
<gene>
    <name evidence="18" type="ORF">DARMORV10_A05P01340.1</name>
</gene>
<evidence type="ECO:0000256" key="9">
    <source>
        <dbReference type="ARBA" id="ARBA00022989"/>
    </source>
</evidence>
<dbReference type="FunFam" id="1.10.287.630:FF:000003">
    <property type="entry name" value="Cyclic nucleotide-gated ion channel 1"/>
    <property type="match status" value="1"/>
</dbReference>
<dbReference type="Gene3D" id="1.10.287.630">
    <property type="entry name" value="Helix hairpin bin"/>
    <property type="match status" value="1"/>
</dbReference>